<name>A0A8S4FGF5_PLUXY</name>
<keyword evidence="13 17" id="KW-0472">Membrane</keyword>
<accession>A0A8S4FGF5</accession>
<evidence type="ECO:0000313" key="19">
    <source>
        <dbReference type="Proteomes" id="UP000653454"/>
    </source>
</evidence>
<keyword evidence="6 15" id="KW-0349">Heme</keyword>
<dbReference type="PRINTS" id="PR00463">
    <property type="entry name" value="EP450I"/>
</dbReference>
<comment type="similarity">
    <text evidence="4 16">Belongs to the cytochrome P450 family.</text>
</comment>
<evidence type="ECO:0000256" key="14">
    <source>
        <dbReference type="ARBA" id="ARBA00047827"/>
    </source>
</evidence>
<protein>
    <recommendedName>
        <fullName evidence="5">unspecific monooxygenase</fullName>
        <ecNumber evidence="5">1.14.14.1</ecNumber>
    </recommendedName>
</protein>
<keyword evidence="17" id="KW-1133">Transmembrane helix</keyword>
<dbReference type="InterPro" id="IPR050476">
    <property type="entry name" value="Insect_CytP450_Detox"/>
</dbReference>
<evidence type="ECO:0000256" key="2">
    <source>
        <dbReference type="ARBA" id="ARBA00004174"/>
    </source>
</evidence>
<evidence type="ECO:0000256" key="11">
    <source>
        <dbReference type="ARBA" id="ARBA00023004"/>
    </source>
</evidence>
<evidence type="ECO:0000256" key="10">
    <source>
        <dbReference type="ARBA" id="ARBA00023002"/>
    </source>
</evidence>
<evidence type="ECO:0000256" key="5">
    <source>
        <dbReference type="ARBA" id="ARBA00012109"/>
    </source>
</evidence>
<comment type="subcellular location">
    <subcellularLocation>
        <location evidence="3">Endoplasmic reticulum membrane</location>
        <topology evidence="3">Peripheral membrane protein</topology>
    </subcellularLocation>
    <subcellularLocation>
        <location evidence="2">Microsome membrane</location>
        <topology evidence="2">Peripheral membrane protein</topology>
    </subcellularLocation>
</comment>
<dbReference type="Pfam" id="PF00067">
    <property type="entry name" value="p450"/>
    <property type="match status" value="1"/>
</dbReference>
<comment type="cofactor">
    <cofactor evidence="1 15">
        <name>heme</name>
        <dbReference type="ChEBI" id="CHEBI:30413"/>
    </cofactor>
</comment>
<evidence type="ECO:0000256" key="16">
    <source>
        <dbReference type="RuleBase" id="RU000461"/>
    </source>
</evidence>
<dbReference type="EMBL" id="CAJHNJ030000033">
    <property type="protein sequence ID" value="CAG9127092.1"/>
    <property type="molecule type" value="Genomic_DNA"/>
</dbReference>
<dbReference type="Gene3D" id="1.10.630.10">
    <property type="entry name" value="Cytochrome P450"/>
    <property type="match status" value="1"/>
</dbReference>
<keyword evidence="10 16" id="KW-0560">Oxidoreductase</keyword>
<proteinExistence type="inferred from homology"/>
<evidence type="ECO:0000256" key="12">
    <source>
        <dbReference type="ARBA" id="ARBA00023033"/>
    </source>
</evidence>
<evidence type="ECO:0000256" key="7">
    <source>
        <dbReference type="ARBA" id="ARBA00022723"/>
    </source>
</evidence>
<evidence type="ECO:0000256" key="6">
    <source>
        <dbReference type="ARBA" id="ARBA00022617"/>
    </source>
</evidence>
<organism evidence="18 19">
    <name type="scientific">Plutella xylostella</name>
    <name type="common">Diamondback moth</name>
    <name type="synonym">Plutella maculipennis</name>
    <dbReference type="NCBI Taxonomy" id="51655"/>
    <lineage>
        <taxon>Eukaryota</taxon>
        <taxon>Metazoa</taxon>
        <taxon>Ecdysozoa</taxon>
        <taxon>Arthropoda</taxon>
        <taxon>Hexapoda</taxon>
        <taxon>Insecta</taxon>
        <taxon>Pterygota</taxon>
        <taxon>Neoptera</taxon>
        <taxon>Endopterygota</taxon>
        <taxon>Lepidoptera</taxon>
        <taxon>Glossata</taxon>
        <taxon>Ditrysia</taxon>
        <taxon>Yponomeutoidea</taxon>
        <taxon>Plutellidae</taxon>
        <taxon>Plutella</taxon>
    </lineage>
</organism>
<dbReference type="GO" id="GO:0005789">
    <property type="term" value="C:endoplasmic reticulum membrane"/>
    <property type="evidence" value="ECO:0007669"/>
    <property type="project" value="UniProtKB-SubCell"/>
</dbReference>
<gene>
    <name evidence="18" type="ORF">PLXY2_LOCUS8753</name>
</gene>
<dbReference type="GO" id="GO:0005506">
    <property type="term" value="F:iron ion binding"/>
    <property type="evidence" value="ECO:0007669"/>
    <property type="project" value="InterPro"/>
</dbReference>
<sequence length="520" mass="59892">MIAFSTFLVILSSVITLIYLFVRHKFSYWKNKNVPYPKPHFLLGNYAEYILLKQSLNEKSVDICKQFRNEPIIGTYFGLEPKLIVQDPELIKLIFTKDFYYFSSRELSTHGHKETATKNMFFAYGDEWKVLRQNMTPLFSSAKMKNMFHLVQSCTKQFEKLLDEETKVSNEIEIRTLMARFTMDCICSCAFGVDAEVMGKEISNNPFRKIADVIHDVSDYRGFTIVARILWPTLFYGLGFKLIPEESSQFFDTLLRNVFETRNGVPSPRQDFVDLFMTLKKNKYITGDAIKNLIETGANRKASLEADDSLLVSQCFMIFAAGFDTSSSTAAFTLYEIAKHPEVQEKVHTEVDAYWQANNGQINYECVNQLPYLYQCIEEALRLYPVLGISTREMYDNYTLPNGVTLEKGTGIYIPVYHLQRDPKYFPEPEKFRPERFSPEERSNITPYTYIPFGEGPRICIGMRFAKMLMMPGLVTIFSKYRVELAAGTPATPTLEPKSIATSFRGGVHLKLTKLKPTYN</sequence>
<dbReference type="GO" id="GO:0020037">
    <property type="term" value="F:heme binding"/>
    <property type="evidence" value="ECO:0007669"/>
    <property type="project" value="InterPro"/>
</dbReference>
<dbReference type="Proteomes" id="UP000653454">
    <property type="component" value="Unassembled WGS sequence"/>
</dbReference>
<evidence type="ECO:0000256" key="3">
    <source>
        <dbReference type="ARBA" id="ARBA00004406"/>
    </source>
</evidence>
<dbReference type="EC" id="1.14.14.1" evidence="5"/>
<dbReference type="InterPro" id="IPR017972">
    <property type="entry name" value="Cyt_P450_CS"/>
</dbReference>
<reference evidence="18" key="1">
    <citation type="submission" date="2020-11" db="EMBL/GenBank/DDBJ databases">
        <authorList>
            <person name="Whiteford S."/>
        </authorList>
    </citation>
    <scope>NUCLEOTIDE SEQUENCE</scope>
</reference>
<dbReference type="InterPro" id="IPR002401">
    <property type="entry name" value="Cyt_P450_E_grp-I"/>
</dbReference>
<keyword evidence="8" id="KW-0256">Endoplasmic reticulum</keyword>
<dbReference type="InterPro" id="IPR001128">
    <property type="entry name" value="Cyt_P450"/>
</dbReference>
<dbReference type="GO" id="GO:0016712">
    <property type="term" value="F:oxidoreductase activity, acting on paired donors, with incorporation or reduction of molecular oxygen, reduced flavin or flavoprotein as one donor, and incorporation of one atom of oxygen"/>
    <property type="evidence" value="ECO:0007669"/>
    <property type="project" value="UniProtKB-EC"/>
</dbReference>
<dbReference type="PROSITE" id="PS00086">
    <property type="entry name" value="CYTOCHROME_P450"/>
    <property type="match status" value="1"/>
</dbReference>
<evidence type="ECO:0000256" key="8">
    <source>
        <dbReference type="ARBA" id="ARBA00022824"/>
    </source>
</evidence>
<dbReference type="PRINTS" id="PR00385">
    <property type="entry name" value="P450"/>
</dbReference>
<dbReference type="CDD" id="cd11056">
    <property type="entry name" value="CYP6-like"/>
    <property type="match status" value="1"/>
</dbReference>
<dbReference type="PANTHER" id="PTHR24292">
    <property type="entry name" value="CYTOCHROME P450"/>
    <property type="match status" value="1"/>
</dbReference>
<comment type="caution">
    <text evidence="18">The sequence shown here is derived from an EMBL/GenBank/DDBJ whole genome shotgun (WGS) entry which is preliminary data.</text>
</comment>
<dbReference type="SUPFAM" id="SSF48264">
    <property type="entry name" value="Cytochrome P450"/>
    <property type="match status" value="1"/>
</dbReference>
<dbReference type="AlphaFoldDB" id="A0A8S4FGF5"/>
<evidence type="ECO:0000256" key="17">
    <source>
        <dbReference type="SAM" id="Phobius"/>
    </source>
</evidence>
<evidence type="ECO:0000313" key="18">
    <source>
        <dbReference type="EMBL" id="CAG9127092.1"/>
    </source>
</evidence>
<keyword evidence="7 15" id="KW-0479">Metal-binding</keyword>
<evidence type="ECO:0000256" key="13">
    <source>
        <dbReference type="ARBA" id="ARBA00023136"/>
    </source>
</evidence>
<evidence type="ECO:0000256" key="1">
    <source>
        <dbReference type="ARBA" id="ARBA00001971"/>
    </source>
</evidence>
<feature type="transmembrane region" description="Helical" evidence="17">
    <location>
        <begin position="6"/>
        <end position="22"/>
    </location>
</feature>
<keyword evidence="9" id="KW-0492">Microsome</keyword>
<keyword evidence="17" id="KW-0812">Transmembrane</keyword>
<evidence type="ECO:0000256" key="4">
    <source>
        <dbReference type="ARBA" id="ARBA00010617"/>
    </source>
</evidence>
<keyword evidence="19" id="KW-1185">Reference proteome</keyword>
<keyword evidence="12 16" id="KW-0503">Monooxygenase</keyword>
<dbReference type="InterPro" id="IPR036396">
    <property type="entry name" value="Cyt_P450_sf"/>
</dbReference>
<evidence type="ECO:0000256" key="9">
    <source>
        <dbReference type="ARBA" id="ARBA00022848"/>
    </source>
</evidence>
<keyword evidence="11 15" id="KW-0408">Iron</keyword>
<feature type="binding site" description="axial binding residue" evidence="15">
    <location>
        <position position="460"/>
    </location>
    <ligand>
        <name>heme</name>
        <dbReference type="ChEBI" id="CHEBI:30413"/>
    </ligand>
    <ligandPart>
        <name>Fe</name>
        <dbReference type="ChEBI" id="CHEBI:18248"/>
    </ligandPart>
</feature>
<comment type="catalytic activity">
    <reaction evidence="14">
        <text>an organic molecule + reduced [NADPH--hemoprotein reductase] + O2 = an alcohol + oxidized [NADPH--hemoprotein reductase] + H2O + H(+)</text>
        <dbReference type="Rhea" id="RHEA:17149"/>
        <dbReference type="Rhea" id="RHEA-COMP:11964"/>
        <dbReference type="Rhea" id="RHEA-COMP:11965"/>
        <dbReference type="ChEBI" id="CHEBI:15377"/>
        <dbReference type="ChEBI" id="CHEBI:15378"/>
        <dbReference type="ChEBI" id="CHEBI:15379"/>
        <dbReference type="ChEBI" id="CHEBI:30879"/>
        <dbReference type="ChEBI" id="CHEBI:57618"/>
        <dbReference type="ChEBI" id="CHEBI:58210"/>
        <dbReference type="ChEBI" id="CHEBI:142491"/>
        <dbReference type="EC" id="1.14.14.1"/>
    </reaction>
</comment>
<evidence type="ECO:0000256" key="15">
    <source>
        <dbReference type="PIRSR" id="PIRSR602401-1"/>
    </source>
</evidence>
<dbReference type="PANTHER" id="PTHR24292:SF45">
    <property type="entry name" value="CYTOCHROME P450 6G1-RELATED"/>
    <property type="match status" value="1"/>
</dbReference>
<dbReference type="FunFam" id="1.10.630.10:FF:000042">
    <property type="entry name" value="Cytochrome P450"/>
    <property type="match status" value="1"/>
</dbReference>